<accession>A0ABD2MP58</accession>
<sequence>MRISGQKGYCSSLIYSLALAVLLSYALAYPSPADDFIISEKERVYKKKELLHNILFQNTFSIRQNYRGDHQEKIPSTMSHTVKQFLLVLLGLSAFISISECVKDVEGDPIQEKTNDVLNFLSKLDMDTVKSNLAIAPKMYLLSPEEQKYLEYKRSVEAFGNVDLYETILPYLLSRSGVFQTKTKKNAEMNRGMYNVLNHMDMFNAGKRAFHQRK</sequence>
<name>A0ABD2MP58_9CUCU</name>
<reference evidence="2 3" key="1">
    <citation type="journal article" date="2021" name="BMC Biol.">
        <title>Horizontally acquired antibacterial genes associated with adaptive radiation of ladybird beetles.</title>
        <authorList>
            <person name="Li H.S."/>
            <person name="Tang X.F."/>
            <person name="Huang Y.H."/>
            <person name="Xu Z.Y."/>
            <person name="Chen M.L."/>
            <person name="Du X.Y."/>
            <person name="Qiu B.Y."/>
            <person name="Chen P.T."/>
            <person name="Zhang W."/>
            <person name="Slipinski A."/>
            <person name="Escalona H.E."/>
            <person name="Waterhouse R.M."/>
            <person name="Zwick A."/>
            <person name="Pang H."/>
        </authorList>
    </citation>
    <scope>NUCLEOTIDE SEQUENCE [LARGE SCALE GENOMIC DNA]</scope>
    <source>
        <strain evidence="2">SYSU2018</strain>
    </source>
</reference>
<evidence type="ECO:0000313" key="2">
    <source>
        <dbReference type="EMBL" id="KAL3268176.1"/>
    </source>
</evidence>
<evidence type="ECO:0000313" key="3">
    <source>
        <dbReference type="Proteomes" id="UP001516400"/>
    </source>
</evidence>
<proteinExistence type="predicted"/>
<keyword evidence="3" id="KW-1185">Reference proteome</keyword>
<gene>
    <name evidence="2" type="ORF">HHI36_007303</name>
</gene>
<dbReference type="Proteomes" id="UP001516400">
    <property type="component" value="Unassembled WGS sequence"/>
</dbReference>
<organism evidence="2 3">
    <name type="scientific">Cryptolaemus montrouzieri</name>
    <dbReference type="NCBI Taxonomy" id="559131"/>
    <lineage>
        <taxon>Eukaryota</taxon>
        <taxon>Metazoa</taxon>
        <taxon>Ecdysozoa</taxon>
        <taxon>Arthropoda</taxon>
        <taxon>Hexapoda</taxon>
        <taxon>Insecta</taxon>
        <taxon>Pterygota</taxon>
        <taxon>Neoptera</taxon>
        <taxon>Endopterygota</taxon>
        <taxon>Coleoptera</taxon>
        <taxon>Polyphaga</taxon>
        <taxon>Cucujiformia</taxon>
        <taxon>Coccinelloidea</taxon>
        <taxon>Coccinellidae</taxon>
        <taxon>Scymninae</taxon>
        <taxon>Scymnini</taxon>
        <taxon>Cryptolaemus</taxon>
    </lineage>
</organism>
<feature type="signal peptide" evidence="1">
    <location>
        <begin position="1"/>
        <end position="28"/>
    </location>
</feature>
<dbReference type="EMBL" id="JABFTP020000021">
    <property type="protein sequence ID" value="KAL3268176.1"/>
    <property type="molecule type" value="Genomic_DNA"/>
</dbReference>
<feature type="chain" id="PRO_5044889766" evidence="1">
    <location>
        <begin position="29"/>
        <end position="214"/>
    </location>
</feature>
<dbReference type="AlphaFoldDB" id="A0ABD2MP58"/>
<evidence type="ECO:0000256" key="1">
    <source>
        <dbReference type="SAM" id="SignalP"/>
    </source>
</evidence>
<comment type="caution">
    <text evidence="2">The sequence shown here is derived from an EMBL/GenBank/DDBJ whole genome shotgun (WGS) entry which is preliminary data.</text>
</comment>
<protein>
    <submittedName>
        <fullName evidence="2">Uncharacterized protein</fullName>
    </submittedName>
</protein>
<keyword evidence="1" id="KW-0732">Signal</keyword>